<evidence type="ECO:0000313" key="3">
    <source>
        <dbReference type="Proteomes" id="UP000248857"/>
    </source>
</evidence>
<dbReference type="InterPro" id="IPR011250">
    <property type="entry name" value="OMP/PagP_B-barrel"/>
</dbReference>
<dbReference type="RefSeq" id="WP_110988291.1">
    <property type="nucleotide sequence ID" value="NZ_CAWNWM010000020.1"/>
</dbReference>
<accession>A0A2W1JAQ7</accession>
<dbReference type="AlphaFoldDB" id="A0A2W1JAQ7"/>
<sequence length="314" mass="33389">MNHNLRAIQLICAATLSTVVLSAKAEVVEAQENNPVSSSQEFQAERLKTDENVVIQENSQMFLKAALEREYTFDAAQFTRPKFDVAQATETAVEQPFVEFVLTDDIETTQPVVEQPPTKPVSAEPTTELPQFETSAALLAPAEPTNPALIAQDIPPEEDVFPTPAEAVPEEGEIDPGRRTRSGPSYVGIGGNFGTVGDSSVGDSGLIIYSKIGLTRFFSVRPAIATDFDEDATFLLPATLDVAPIRINNDIRLAPYIGGGAALSTQGDFGPLVVGGVDLPVTSNLTATAGVNFAILDPVDLGVFVGIGYNFSGF</sequence>
<feature type="chain" id="PRO_5016146427" description="Outer membrane protein beta-barrel domain-containing protein" evidence="1">
    <location>
        <begin position="26"/>
        <end position="314"/>
    </location>
</feature>
<proteinExistence type="predicted"/>
<name>A0A2W1JAQ7_9CYAN</name>
<dbReference type="SUPFAM" id="SSF56925">
    <property type="entry name" value="OMPA-like"/>
    <property type="match status" value="1"/>
</dbReference>
<dbReference type="EMBL" id="PQWO01000020">
    <property type="protein sequence ID" value="PZD71219.1"/>
    <property type="molecule type" value="Genomic_DNA"/>
</dbReference>
<reference evidence="2 3" key="1">
    <citation type="journal article" date="2018" name="Sci. Rep.">
        <title>A novel species of the marine cyanobacterium Acaryochloris with a unique pigment content and lifestyle.</title>
        <authorList>
            <person name="Partensky F."/>
            <person name="Six C."/>
            <person name="Ratin M."/>
            <person name="Garczarek L."/>
            <person name="Vaulot D."/>
            <person name="Probert I."/>
            <person name="Calteau A."/>
            <person name="Gourvil P."/>
            <person name="Marie D."/>
            <person name="Grebert T."/>
            <person name="Bouchier C."/>
            <person name="Le Panse S."/>
            <person name="Gachenot M."/>
            <person name="Rodriguez F."/>
            <person name="Garrido J.L."/>
        </authorList>
    </citation>
    <scope>NUCLEOTIDE SEQUENCE [LARGE SCALE GENOMIC DNA]</scope>
    <source>
        <strain evidence="2 3">RCC1774</strain>
    </source>
</reference>
<dbReference type="Proteomes" id="UP000248857">
    <property type="component" value="Unassembled WGS sequence"/>
</dbReference>
<dbReference type="OrthoDB" id="509458at2"/>
<evidence type="ECO:0000256" key="1">
    <source>
        <dbReference type="SAM" id="SignalP"/>
    </source>
</evidence>
<organism evidence="2 3">
    <name type="scientific">Acaryochloris thomasi RCC1774</name>
    <dbReference type="NCBI Taxonomy" id="1764569"/>
    <lineage>
        <taxon>Bacteria</taxon>
        <taxon>Bacillati</taxon>
        <taxon>Cyanobacteriota</taxon>
        <taxon>Cyanophyceae</taxon>
        <taxon>Acaryochloridales</taxon>
        <taxon>Acaryochloridaceae</taxon>
        <taxon>Acaryochloris</taxon>
        <taxon>Acaryochloris thomasi</taxon>
    </lineage>
</organism>
<keyword evidence="3" id="KW-1185">Reference proteome</keyword>
<keyword evidence="1" id="KW-0732">Signal</keyword>
<gene>
    <name evidence="2" type="ORF">C1752_07495</name>
</gene>
<evidence type="ECO:0000313" key="2">
    <source>
        <dbReference type="EMBL" id="PZD71219.1"/>
    </source>
</evidence>
<comment type="caution">
    <text evidence="2">The sequence shown here is derived from an EMBL/GenBank/DDBJ whole genome shotgun (WGS) entry which is preliminary data.</text>
</comment>
<evidence type="ECO:0008006" key="4">
    <source>
        <dbReference type="Google" id="ProtNLM"/>
    </source>
</evidence>
<feature type="signal peptide" evidence="1">
    <location>
        <begin position="1"/>
        <end position="25"/>
    </location>
</feature>
<protein>
    <recommendedName>
        <fullName evidence="4">Outer membrane protein beta-barrel domain-containing protein</fullName>
    </recommendedName>
</protein>